<accession>K0R7V4</accession>
<feature type="compositionally biased region" description="Low complexity" evidence="1">
    <location>
        <begin position="101"/>
        <end position="114"/>
    </location>
</feature>
<dbReference type="AlphaFoldDB" id="K0R7V4"/>
<keyword evidence="3" id="KW-1185">Reference proteome</keyword>
<sequence length="313" mass="32952">MLSFSTKVDLRLVPDFSCRVWAVSPCSCNNQISPSRNELGVRKCKTIILNQFIYTALQYLANLALSAFLACSSIFFTAESKSDHERRPGVRERRPPGDLPGGLPAAAAAGAPDDGAVGRATIRIVTRCWPGARAGAGGAAADDDAPALPPPSRVARFRTCWRRAARLGMESSPPGPPAPDRGPDEDERRASPPIPAVPDEPPDDEEERRVAVVADDERCRCCLRAAAAAALIPAIISDGLPSMGLPGLLTSLSMLCRLPAREDGERRRASADALPAVGGDAPLPCLLRDTGVSLARGLALGSEGRAAAMESSK</sequence>
<name>K0R7V4_THAOC</name>
<dbReference type="EMBL" id="AGNL01044658">
    <property type="protein sequence ID" value="EJK49558.1"/>
    <property type="molecule type" value="Genomic_DNA"/>
</dbReference>
<reference evidence="2 3" key="1">
    <citation type="journal article" date="2012" name="Genome Biol.">
        <title>Genome and low-iron response of an oceanic diatom adapted to chronic iron limitation.</title>
        <authorList>
            <person name="Lommer M."/>
            <person name="Specht M."/>
            <person name="Roy A.S."/>
            <person name="Kraemer L."/>
            <person name="Andreson R."/>
            <person name="Gutowska M.A."/>
            <person name="Wolf J."/>
            <person name="Bergner S.V."/>
            <person name="Schilhabel M.B."/>
            <person name="Klostermeier U.C."/>
            <person name="Beiko R.G."/>
            <person name="Rosenstiel P."/>
            <person name="Hippler M."/>
            <person name="Laroche J."/>
        </authorList>
    </citation>
    <scope>NUCLEOTIDE SEQUENCE [LARGE SCALE GENOMIC DNA]</scope>
    <source>
        <strain evidence="2 3">CCMP1005</strain>
    </source>
</reference>
<organism evidence="2 3">
    <name type="scientific">Thalassiosira oceanica</name>
    <name type="common">Marine diatom</name>
    <dbReference type="NCBI Taxonomy" id="159749"/>
    <lineage>
        <taxon>Eukaryota</taxon>
        <taxon>Sar</taxon>
        <taxon>Stramenopiles</taxon>
        <taxon>Ochrophyta</taxon>
        <taxon>Bacillariophyta</taxon>
        <taxon>Coscinodiscophyceae</taxon>
        <taxon>Thalassiosirophycidae</taxon>
        <taxon>Thalassiosirales</taxon>
        <taxon>Thalassiosiraceae</taxon>
        <taxon>Thalassiosira</taxon>
    </lineage>
</organism>
<gene>
    <name evidence="2" type="ORF">THAOC_31554</name>
</gene>
<evidence type="ECO:0000313" key="2">
    <source>
        <dbReference type="EMBL" id="EJK49558.1"/>
    </source>
</evidence>
<evidence type="ECO:0000256" key="1">
    <source>
        <dbReference type="SAM" id="MobiDB-lite"/>
    </source>
</evidence>
<feature type="region of interest" description="Disordered" evidence="1">
    <location>
        <begin position="82"/>
        <end position="114"/>
    </location>
</feature>
<dbReference type="Proteomes" id="UP000266841">
    <property type="component" value="Unassembled WGS sequence"/>
</dbReference>
<proteinExistence type="predicted"/>
<feature type="region of interest" description="Disordered" evidence="1">
    <location>
        <begin position="166"/>
        <end position="208"/>
    </location>
</feature>
<protein>
    <submittedName>
        <fullName evidence="2">Uncharacterized protein</fullName>
    </submittedName>
</protein>
<feature type="compositionally biased region" description="Basic and acidic residues" evidence="1">
    <location>
        <begin position="82"/>
        <end position="96"/>
    </location>
</feature>
<evidence type="ECO:0000313" key="3">
    <source>
        <dbReference type="Proteomes" id="UP000266841"/>
    </source>
</evidence>
<comment type="caution">
    <text evidence="2">The sequence shown here is derived from an EMBL/GenBank/DDBJ whole genome shotgun (WGS) entry which is preliminary data.</text>
</comment>